<name>A0AAV7KE23_9METZ</name>
<keyword evidence="2" id="KW-1185">Reference proteome</keyword>
<dbReference type="AlphaFoldDB" id="A0AAV7KE23"/>
<proteinExistence type="predicted"/>
<dbReference type="Proteomes" id="UP001165289">
    <property type="component" value="Unassembled WGS sequence"/>
</dbReference>
<dbReference type="PANTHER" id="PTHR45913">
    <property type="entry name" value="EPM2A-INTERACTING PROTEIN 1"/>
    <property type="match status" value="1"/>
</dbReference>
<reference evidence="1 2" key="1">
    <citation type="journal article" date="2023" name="BMC Biol.">
        <title>The compact genome of the sponge Oopsacas minuta (Hexactinellida) is lacking key metazoan core genes.</title>
        <authorList>
            <person name="Santini S."/>
            <person name="Schenkelaars Q."/>
            <person name="Jourda C."/>
            <person name="Duchesne M."/>
            <person name="Belahbib H."/>
            <person name="Rocher C."/>
            <person name="Selva M."/>
            <person name="Riesgo A."/>
            <person name="Vervoort M."/>
            <person name="Leys S.P."/>
            <person name="Kodjabachian L."/>
            <person name="Le Bivic A."/>
            <person name="Borchiellini C."/>
            <person name="Claverie J.M."/>
            <person name="Renard E."/>
        </authorList>
    </citation>
    <scope>NUCLEOTIDE SEQUENCE [LARGE SCALE GENOMIC DNA]</scope>
    <source>
        <strain evidence="1">SPO-2</strain>
    </source>
</reference>
<sequence>MSEPNAKRRIRHYDPSYLQFGFISRPDEIKPLCLTCHVCLANDSMKPRHLKAHQLSKHPTEVGQPIEHFSQKKKVYLNQQKSFSLFTQSTDLKCCTLASNEVSFLIAKLKKPHTDAETLIKPSLFACAKHVLGSAAAEKLDKIPLSNDTVKGGLVKFHRI</sequence>
<accession>A0AAV7KE23</accession>
<comment type="caution">
    <text evidence="1">The sequence shown here is derived from an EMBL/GenBank/DDBJ whole genome shotgun (WGS) entry which is preliminary data.</text>
</comment>
<evidence type="ECO:0000313" key="2">
    <source>
        <dbReference type="Proteomes" id="UP001165289"/>
    </source>
</evidence>
<protein>
    <submittedName>
        <fullName evidence="1">SCAN domain-containing protein 3</fullName>
    </submittedName>
</protein>
<dbReference type="PANTHER" id="PTHR45913:SF19">
    <property type="entry name" value="LOW QUALITY PROTEIN: ZINC FINGER BED DOMAIN-CONTAINING PROTEIN 5-LIKE"/>
    <property type="match status" value="1"/>
</dbReference>
<dbReference type="EMBL" id="JAKMXF010000055">
    <property type="protein sequence ID" value="KAI6659661.1"/>
    <property type="molecule type" value="Genomic_DNA"/>
</dbReference>
<gene>
    <name evidence="1" type="ORF">LOD99_14584</name>
</gene>
<evidence type="ECO:0000313" key="1">
    <source>
        <dbReference type="EMBL" id="KAI6659661.1"/>
    </source>
</evidence>
<organism evidence="1 2">
    <name type="scientific">Oopsacas minuta</name>
    <dbReference type="NCBI Taxonomy" id="111878"/>
    <lineage>
        <taxon>Eukaryota</taxon>
        <taxon>Metazoa</taxon>
        <taxon>Porifera</taxon>
        <taxon>Hexactinellida</taxon>
        <taxon>Hexasterophora</taxon>
        <taxon>Lyssacinosida</taxon>
        <taxon>Leucopsacidae</taxon>
        <taxon>Oopsacas</taxon>
    </lineage>
</organism>